<keyword evidence="5" id="KW-1185">Reference proteome</keyword>
<evidence type="ECO:0000313" key="4">
    <source>
        <dbReference type="EMBL" id="MBB4926573.1"/>
    </source>
</evidence>
<dbReference type="PANTHER" id="PTHR42748">
    <property type="entry name" value="NITROGEN METABOLITE REPRESSION PROTEIN NMRA FAMILY MEMBER"/>
    <property type="match status" value="1"/>
</dbReference>
<comment type="similarity">
    <text evidence="1">Belongs to the NmrA-type oxidoreductase family.</text>
</comment>
<evidence type="ECO:0000313" key="5">
    <source>
        <dbReference type="Proteomes" id="UP000540506"/>
    </source>
</evidence>
<organism evidence="4 5">
    <name type="scientific">Kitasatospora kifunensis</name>
    <name type="common">Streptomyces kifunensis</name>
    <dbReference type="NCBI Taxonomy" id="58351"/>
    <lineage>
        <taxon>Bacteria</taxon>
        <taxon>Bacillati</taxon>
        <taxon>Actinomycetota</taxon>
        <taxon>Actinomycetes</taxon>
        <taxon>Kitasatosporales</taxon>
        <taxon>Streptomycetaceae</taxon>
        <taxon>Kitasatospora</taxon>
    </lineage>
</organism>
<dbReference type="InterPro" id="IPR036291">
    <property type="entry name" value="NAD(P)-bd_dom_sf"/>
</dbReference>
<name>A0A7W7R7K0_KITKI</name>
<dbReference type="Gene3D" id="3.90.25.10">
    <property type="entry name" value="UDP-galactose 4-epimerase, domain 1"/>
    <property type="match status" value="1"/>
</dbReference>
<dbReference type="EMBL" id="JACHJV010000001">
    <property type="protein sequence ID" value="MBB4926573.1"/>
    <property type="molecule type" value="Genomic_DNA"/>
</dbReference>
<evidence type="ECO:0000256" key="1">
    <source>
        <dbReference type="ARBA" id="ARBA00006328"/>
    </source>
</evidence>
<dbReference type="Pfam" id="PF05368">
    <property type="entry name" value="NmrA"/>
    <property type="match status" value="1"/>
</dbReference>
<evidence type="ECO:0000256" key="2">
    <source>
        <dbReference type="ARBA" id="ARBA00022857"/>
    </source>
</evidence>
<comment type="caution">
    <text evidence="4">The sequence shown here is derived from an EMBL/GenBank/DDBJ whole genome shotgun (WGS) entry which is preliminary data.</text>
</comment>
<evidence type="ECO:0000259" key="3">
    <source>
        <dbReference type="Pfam" id="PF05368"/>
    </source>
</evidence>
<sequence>MTQQFYSGPVAVTGATGAQGGATLRALLRAGAQVRALTRAPHSPAAAELRALGAEVVQADFQDQDSLRAALAGAGALFAMSTPFGTDFATETAQGIGLLDAAVAGGTVEHVVFTSATNADRATGIPHFDSKSLIERHLSTLGLSWTVLGPGVFMDNYANDWSLESLREGVLALPMPGESPLPLVAAADIGALAALALAQPERFAGRRIDLASQWRTPLQVAAAISAASGREIVHREVPLAVVESYSPDLATMFRYFQQVGLEVEVEELHRCYPEVGWHTMERWAAGRSWDLGPAQRVR</sequence>
<dbReference type="Gene3D" id="3.40.50.720">
    <property type="entry name" value="NAD(P)-binding Rossmann-like Domain"/>
    <property type="match status" value="1"/>
</dbReference>
<dbReference type="Proteomes" id="UP000540506">
    <property type="component" value="Unassembled WGS sequence"/>
</dbReference>
<reference evidence="4 5" key="1">
    <citation type="submission" date="2020-08" db="EMBL/GenBank/DDBJ databases">
        <title>Sequencing the genomes of 1000 actinobacteria strains.</title>
        <authorList>
            <person name="Klenk H.-P."/>
        </authorList>
    </citation>
    <scope>NUCLEOTIDE SEQUENCE [LARGE SCALE GENOMIC DNA]</scope>
    <source>
        <strain evidence="4 5">DSM 41654</strain>
    </source>
</reference>
<dbReference type="RefSeq" id="WP_184939982.1">
    <property type="nucleotide sequence ID" value="NZ_JACHJV010000001.1"/>
</dbReference>
<keyword evidence="2" id="KW-0521">NADP</keyword>
<dbReference type="InterPro" id="IPR008030">
    <property type="entry name" value="NmrA-like"/>
</dbReference>
<gene>
    <name evidence="4" type="ORF">FHR34_005566</name>
</gene>
<dbReference type="SUPFAM" id="SSF51735">
    <property type="entry name" value="NAD(P)-binding Rossmann-fold domains"/>
    <property type="match status" value="1"/>
</dbReference>
<feature type="domain" description="NmrA-like" evidence="3">
    <location>
        <begin position="10"/>
        <end position="283"/>
    </location>
</feature>
<protein>
    <submittedName>
        <fullName evidence="4">Uncharacterized protein YbjT (DUF2867 family)</fullName>
    </submittedName>
</protein>
<proteinExistence type="inferred from homology"/>
<dbReference type="PANTHER" id="PTHR42748:SF7">
    <property type="entry name" value="NMRA LIKE REDOX SENSOR 1-RELATED"/>
    <property type="match status" value="1"/>
</dbReference>
<accession>A0A7W7R7K0</accession>
<dbReference type="AlphaFoldDB" id="A0A7W7R7K0"/>
<dbReference type="InterPro" id="IPR051164">
    <property type="entry name" value="NmrA-like_oxidored"/>
</dbReference>